<name>A0AAD4Z7H2_PRUDU</name>
<dbReference type="AlphaFoldDB" id="A0AAD4Z7H2"/>
<keyword evidence="1" id="KW-0732">Signal</keyword>
<sequence length="112" mass="12100">MFLLYRLWLSISLQEEGGQPNSIYIRTLQDFEYSCNVKFSYSLVELVKYMTQVQLILTSLLIESGSGGGDGDGGRGGDGGGGGMGFLGSGKRVLGLLRLGGVVLYKRKQGNR</sequence>
<evidence type="ECO:0000313" key="3">
    <source>
        <dbReference type="Proteomes" id="UP001054821"/>
    </source>
</evidence>
<organism evidence="2 3">
    <name type="scientific">Prunus dulcis</name>
    <name type="common">Almond</name>
    <name type="synonym">Amygdalus dulcis</name>
    <dbReference type="NCBI Taxonomy" id="3755"/>
    <lineage>
        <taxon>Eukaryota</taxon>
        <taxon>Viridiplantae</taxon>
        <taxon>Streptophyta</taxon>
        <taxon>Embryophyta</taxon>
        <taxon>Tracheophyta</taxon>
        <taxon>Spermatophyta</taxon>
        <taxon>Magnoliopsida</taxon>
        <taxon>eudicotyledons</taxon>
        <taxon>Gunneridae</taxon>
        <taxon>Pentapetalae</taxon>
        <taxon>rosids</taxon>
        <taxon>fabids</taxon>
        <taxon>Rosales</taxon>
        <taxon>Rosaceae</taxon>
        <taxon>Amygdaloideae</taxon>
        <taxon>Amygdaleae</taxon>
        <taxon>Prunus</taxon>
    </lineage>
</organism>
<evidence type="ECO:0000256" key="1">
    <source>
        <dbReference type="SAM" id="SignalP"/>
    </source>
</evidence>
<gene>
    <name evidence="2" type="ORF">L3X38_025497</name>
</gene>
<comment type="caution">
    <text evidence="2">The sequence shown here is derived from an EMBL/GenBank/DDBJ whole genome shotgun (WGS) entry which is preliminary data.</text>
</comment>
<dbReference type="EMBL" id="JAJFAZ020000004">
    <property type="protein sequence ID" value="KAI5335364.1"/>
    <property type="molecule type" value="Genomic_DNA"/>
</dbReference>
<feature type="signal peptide" evidence="1">
    <location>
        <begin position="1"/>
        <end position="18"/>
    </location>
</feature>
<accession>A0AAD4Z7H2</accession>
<evidence type="ECO:0000313" key="2">
    <source>
        <dbReference type="EMBL" id="KAI5335364.1"/>
    </source>
</evidence>
<reference evidence="2 3" key="1">
    <citation type="journal article" date="2022" name="G3 (Bethesda)">
        <title>Whole-genome sequence and methylome profiling of the almond [Prunus dulcis (Mill.) D.A. Webb] cultivar 'Nonpareil'.</title>
        <authorList>
            <person name="D'Amico-Willman K.M."/>
            <person name="Ouma W.Z."/>
            <person name="Meulia T."/>
            <person name="Sideli G.M."/>
            <person name="Gradziel T.M."/>
            <person name="Fresnedo-Ramirez J."/>
        </authorList>
    </citation>
    <scope>NUCLEOTIDE SEQUENCE [LARGE SCALE GENOMIC DNA]</scope>
    <source>
        <strain evidence="2">Clone GOH B32 T37-40</strain>
    </source>
</reference>
<protein>
    <submittedName>
        <fullName evidence="2">Uncharacterized protein</fullName>
    </submittedName>
</protein>
<feature type="chain" id="PRO_5042261303" evidence="1">
    <location>
        <begin position="19"/>
        <end position="112"/>
    </location>
</feature>
<keyword evidence="3" id="KW-1185">Reference proteome</keyword>
<dbReference type="Proteomes" id="UP001054821">
    <property type="component" value="Chromosome 4"/>
</dbReference>
<proteinExistence type="predicted"/>